<evidence type="ECO:0000313" key="7">
    <source>
        <dbReference type="EMBL" id="QYR53300.1"/>
    </source>
</evidence>
<dbReference type="PIRSF" id="PIRSF026649">
    <property type="entry name" value="MsbB"/>
    <property type="match status" value="1"/>
</dbReference>
<dbReference type="Pfam" id="PF03279">
    <property type="entry name" value="Lip_A_acyltrans"/>
    <property type="match status" value="1"/>
</dbReference>
<dbReference type="RefSeq" id="WP_220380117.1">
    <property type="nucleotide sequence ID" value="NZ_CP080544.1"/>
</dbReference>
<organism evidence="7 8">
    <name type="scientific">Lysobacter soyae</name>
    <dbReference type="NCBI Taxonomy" id="2764185"/>
    <lineage>
        <taxon>Bacteria</taxon>
        <taxon>Pseudomonadati</taxon>
        <taxon>Pseudomonadota</taxon>
        <taxon>Gammaproteobacteria</taxon>
        <taxon>Lysobacterales</taxon>
        <taxon>Lysobacteraceae</taxon>
        <taxon>Lysobacter</taxon>
    </lineage>
</organism>
<proteinExistence type="predicted"/>
<dbReference type="EMBL" id="CP080544">
    <property type="protein sequence ID" value="QYR53300.1"/>
    <property type="molecule type" value="Genomic_DNA"/>
</dbReference>
<dbReference type="InterPro" id="IPR004960">
    <property type="entry name" value="LipA_acyltrans"/>
</dbReference>
<evidence type="ECO:0000313" key="8">
    <source>
        <dbReference type="Proteomes" id="UP000824755"/>
    </source>
</evidence>
<evidence type="ECO:0000256" key="6">
    <source>
        <dbReference type="ARBA" id="ARBA00023315"/>
    </source>
</evidence>
<dbReference type="NCBIfam" id="NF006438">
    <property type="entry name" value="PRK08734.1"/>
    <property type="match status" value="1"/>
</dbReference>
<dbReference type="PANTHER" id="PTHR30606:SF10">
    <property type="entry name" value="PHOSPHATIDYLINOSITOL MANNOSIDE ACYLTRANSFERASE"/>
    <property type="match status" value="1"/>
</dbReference>
<keyword evidence="3" id="KW-0997">Cell inner membrane</keyword>
<dbReference type="PANTHER" id="PTHR30606">
    <property type="entry name" value="LIPID A BIOSYNTHESIS LAUROYL ACYLTRANSFERASE"/>
    <property type="match status" value="1"/>
</dbReference>
<keyword evidence="6 7" id="KW-0012">Acyltransferase</keyword>
<gene>
    <name evidence="7" type="ORF">H8L67_01945</name>
</gene>
<protein>
    <submittedName>
        <fullName evidence="7">Lauroyl acyltransferase</fullName>
    </submittedName>
</protein>
<name>A0ABX8WR30_9GAMM</name>
<accession>A0ABX8WR30</accession>
<keyword evidence="4" id="KW-0808">Transferase</keyword>
<evidence type="ECO:0000256" key="2">
    <source>
        <dbReference type="ARBA" id="ARBA00022475"/>
    </source>
</evidence>
<keyword evidence="8" id="KW-1185">Reference proteome</keyword>
<keyword evidence="2" id="KW-1003">Cell membrane</keyword>
<evidence type="ECO:0000256" key="1">
    <source>
        <dbReference type="ARBA" id="ARBA00004533"/>
    </source>
</evidence>
<comment type="subcellular location">
    <subcellularLocation>
        <location evidence="1">Cell inner membrane</location>
    </subcellularLocation>
</comment>
<evidence type="ECO:0000256" key="4">
    <source>
        <dbReference type="ARBA" id="ARBA00022679"/>
    </source>
</evidence>
<evidence type="ECO:0000256" key="5">
    <source>
        <dbReference type="ARBA" id="ARBA00023136"/>
    </source>
</evidence>
<reference evidence="7 8" key="1">
    <citation type="submission" date="2021-08" db="EMBL/GenBank/DDBJ databases">
        <title>Lysobacter sp. strain CJ11 Genome sequencing and assembly.</title>
        <authorList>
            <person name="Kim I."/>
        </authorList>
    </citation>
    <scope>NUCLEOTIDE SEQUENCE [LARGE SCALE GENOMIC DNA]</scope>
    <source>
        <strain evidence="7 8">CJ11</strain>
    </source>
</reference>
<dbReference type="GO" id="GO:0016746">
    <property type="term" value="F:acyltransferase activity"/>
    <property type="evidence" value="ECO:0007669"/>
    <property type="project" value="UniProtKB-KW"/>
</dbReference>
<keyword evidence="5" id="KW-0472">Membrane</keyword>
<evidence type="ECO:0000256" key="3">
    <source>
        <dbReference type="ARBA" id="ARBA00022519"/>
    </source>
</evidence>
<sequence length="308" mass="34323">MNTPLAARALYALSWILGRLPVRLAQALGDAMGWLWRQMDAREARIARRNLALIRPGESEVAREAQTRAILRTTGRQFLETLRFWTHPPEQNLRMLKVDDAARQTFTDAIAQGRGVIVSAPHYGNWELLNQWLADTTDLAILYRPPESAVGEAYLRLVRHSTRHEVSQVRAGGAGLRTLIRTLQSGGVVGILPDQQPGDVRDGVFAPFFGRPALTMTLLNRLANKTGAMVLHAWCERAADGRHFTLHIEPANDAVADADALIAATALNADIERIASRDPAQYQWTYKRFTMTPPGTVPPNPYRDLETH</sequence>
<dbReference type="Proteomes" id="UP000824755">
    <property type="component" value="Chromosome"/>
</dbReference>
<dbReference type="CDD" id="cd07984">
    <property type="entry name" value="LPLAT_LABLAT-like"/>
    <property type="match status" value="1"/>
</dbReference>